<sequence length="148" mass="16487">MSDRASLTPISTLRVSQHTIPKHGFIPNTSVQHIPLTIYHGAFTSPDLTASQVESHIQSVGVCTPQRRYTMYSQTHFHSTTHELLVVSSGNAKLLFVEERVKKGDVILIPAGVGHRLPERSDRFEMVDSYPAGADKWDICYGREGVEN</sequence>
<keyword evidence="3" id="KW-1185">Reference proteome</keyword>
<dbReference type="InterPro" id="IPR047121">
    <property type="entry name" value="YjiB-like"/>
</dbReference>
<dbReference type="InterPro" id="IPR014710">
    <property type="entry name" value="RmlC-like_jellyroll"/>
</dbReference>
<name>A0A0C3PH90_PHLG1</name>
<accession>A0A0C3PH90</accession>
<dbReference type="EMBL" id="KN840549">
    <property type="protein sequence ID" value="KIP05233.1"/>
    <property type="molecule type" value="Genomic_DNA"/>
</dbReference>
<organism evidence="2 3">
    <name type="scientific">Phlebiopsis gigantea (strain 11061_1 CR5-6)</name>
    <name type="common">White-rot fungus</name>
    <name type="synonym">Peniophora gigantea</name>
    <dbReference type="NCBI Taxonomy" id="745531"/>
    <lineage>
        <taxon>Eukaryota</taxon>
        <taxon>Fungi</taxon>
        <taxon>Dikarya</taxon>
        <taxon>Basidiomycota</taxon>
        <taxon>Agaricomycotina</taxon>
        <taxon>Agaricomycetes</taxon>
        <taxon>Polyporales</taxon>
        <taxon>Phanerochaetaceae</taxon>
        <taxon>Phlebiopsis</taxon>
    </lineage>
</organism>
<dbReference type="Pfam" id="PF07883">
    <property type="entry name" value="Cupin_2"/>
    <property type="match status" value="1"/>
</dbReference>
<dbReference type="Proteomes" id="UP000053257">
    <property type="component" value="Unassembled WGS sequence"/>
</dbReference>
<dbReference type="CDD" id="cd02219">
    <property type="entry name" value="cupin_YjlB-like"/>
    <property type="match status" value="1"/>
</dbReference>
<dbReference type="InterPro" id="IPR011051">
    <property type="entry name" value="RmlC_Cupin_sf"/>
</dbReference>
<dbReference type="HOGENOM" id="CLU_084522_3_0_1"/>
<reference evidence="2 3" key="1">
    <citation type="journal article" date="2014" name="PLoS Genet.">
        <title>Analysis of the Phlebiopsis gigantea genome, transcriptome and secretome provides insight into its pioneer colonization strategies of wood.</title>
        <authorList>
            <person name="Hori C."/>
            <person name="Ishida T."/>
            <person name="Igarashi K."/>
            <person name="Samejima M."/>
            <person name="Suzuki H."/>
            <person name="Master E."/>
            <person name="Ferreira P."/>
            <person name="Ruiz-Duenas F.J."/>
            <person name="Held B."/>
            <person name="Canessa P."/>
            <person name="Larrondo L.F."/>
            <person name="Schmoll M."/>
            <person name="Druzhinina I.S."/>
            <person name="Kubicek C.P."/>
            <person name="Gaskell J.A."/>
            <person name="Kersten P."/>
            <person name="St John F."/>
            <person name="Glasner J."/>
            <person name="Sabat G."/>
            <person name="Splinter BonDurant S."/>
            <person name="Syed K."/>
            <person name="Yadav J."/>
            <person name="Mgbeahuruike A.C."/>
            <person name="Kovalchuk A."/>
            <person name="Asiegbu F.O."/>
            <person name="Lackner G."/>
            <person name="Hoffmeister D."/>
            <person name="Rencoret J."/>
            <person name="Gutierrez A."/>
            <person name="Sun H."/>
            <person name="Lindquist E."/>
            <person name="Barry K."/>
            <person name="Riley R."/>
            <person name="Grigoriev I.V."/>
            <person name="Henrissat B."/>
            <person name="Kues U."/>
            <person name="Berka R.M."/>
            <person name="Martinez A.T."/>
            <person name="Covert S.F."/>
            <person name="Blanchette R.A."/>
            <person name="Cullen D."/>
        </authorList>
    </citation>
    <scope>NUCLEOTIDE SEQUENCE [LARGE SCALE GENOMIC DNA]</scope>
    <source>
        <strain evidence="2 3">11061_1 CR5-6</strain>
    </source>
</reference>
<evidence type="ECO:0000313" key="3">
    <source>
        <dbReference type="Proteomes" id="UP000053257"/>
    </source>
</evidence>
<proteinExistence type="predicted"/>
<feature type="domain" description="Cupin type-2" evidence="1">
    <location>
        <begin position="73"/>
        <end position="122"/>
    </location>
</feature>
<evidence type="ECO:0000259" key="1">
    <source>
        <dbReference type="Pfam" id="PF07883"/>
    </source>
</evidence>
<dbReference type="PANTHER" id="PTHR36448:SF3">
    <property type="entry name" value="CUPIN TYPE-2 DOMAIN-CONTAINING PROTEIN"/>
    <property type="match status" value="1"/>
</dbReference>
<dbReference type="PANTHER" id="PTHR36448">
    <property type="entry name" value="BLR7373 PROTEIN"/>
    <property type="match status" value="1"/>
</dbReference>
<dbReference type="InterPro" id="IPR013096">
    <property type="entry name" value="Cupin_2"/>
</dbReference>
<dbReference type="AlphaFoldDB" id="A0A0C3PH90"/>
<dbReference type="OrthoDB" id="2446447at2759"/>
<gene>
    <name evidence="2" type="ORF">PHLGIDRAFT_25184</name>
</gene>
<protein>
    <recommendedName>
        <fullName evidence="1">Cupin type-2 domain-containing protein</fullName>
    </recommendedName>
</protein>
<evidence type="ECO:0000313" key="2">
    <source>
        <dbReference type="EMBL" id="KIP05233.1"/>
    </source>
</evidence>
<dbReference type="SUPFAM" id="SSF51182">
    <property type="entry name" value="RmlC-like cupins"/>
    <property type="match status" value="1"/>
</dbReference>
<dbReference type="Gene3D" id="2.60.120.10">
    <property type="entry name" value="Jelly Rolls"/>
    <property type="match status" value="1"/>
</dbReference>